<dbReference type="KEGG" id="obi:106868336"/>
<dbReference type="InterPro" id="IPR029021">
    <property type="entry name" value="Prot-tyrosine_phosphatase-like"/>
</dbReference>
<evidence type="ECO:0000259" key="7">
    <source>
        <dbReference type="PROSITE" id="PS50056"/>
    </source>
</evidence>
<dbReference type="OMA" id="MANIHSC"/>
<protein>
    <recommendedName>
        <fullName evidence="2">protein-tyrosine-phosphatase</fullName>
        <ecNumber evidence="2">3.1.3.48</ecNumber>
    </recommendedName>
</protein>
<dbReference type="STRING" id="37653.A0A0L8HVJ5"/>
<dbReference type="PROSITE" id="PS50056">
    <property type="entry name" value="TYR_PHOSPHATASE_2"/>
    <property type="match status" value="2"/>
</dbReference>
<evidence type="ECO:0000259" key="6">
    <source>
        <dbReference type="PROSITE" id="PS50055"/>
    </source>
</evidence>
<dbReference type="SUPFAM" id="SSF52799">
    <property type="entry name" value="(Phosphotyrosine protein) phosphatases II"/>
    <property type="match status" value="2"/>
</dbReference>
<dbReference type="PANTHER" id="PTHR19134">
    <property type="entry name" value="RECEPTOR-TYPE TYROSINE-PROTEIN PHOSPHATASE"/>
    <property type="match status" value="1"/>
</dbReference>
<feature type="domain" description="Tyrosine-protein phosphatase" evidence="6">
    <location>
        <begin position="287"/>
        <end position="539"/>
    </location>
</feature>
<feature type="compositionally biased region" description="Basic and acidic residues" evidence="5">
    <location>
        <begin position="7"/>
        <end position="36"/>
    </location>
</feature>
<gene>
    <name evidence="8" type="ORF">OCBIM_22004844mg</name>
</gene>
<dbReference type="PRINTS" id="PR00700">
    <property type="entry name" value="PRTYPHPHTASE"/>
</dbReference>
<keyword evidence="4" id="KW-0904">Protein phosphatase</keyword>
<proteinExistence type="inferred from homology"/>
<evidence type="ECO:0000256" key="1">
    <source>
        <dbReference type="ARBA" id="ARBA00009580"/>
    </source>
</evidence>
<keyword evidence="3" id="KW-0378">Hydrolase</keyword>
<evidence type="ECO:0000256" key="4">
    <source>
        <dbReference type="ARBA" id="ARBA00022912"/>
    </source>
</evidence>
<dbReference type="SMART" id="SM00194">
    <property type="entry name" value="PTPc"/>
    <property type="match status" value="2"/>
</dbReference>
<dbReference type="CDD" id="cd00047">
    <property type="entry name" value="PTPc"/>
    <property type="match status" value="2"/>
</dbReference>
<accession>A0A0L8HVJ5</accession>
<dbReference type="SMART" id="SM00404">
    <property type="entry name" value="PTPc_motif"/>
    <property type="match status" value="2"/>
</dbReference>
<dbReference type="AlphaFoldDB" id="A0A0L8HVJ5"/>
<feature type="domain" description="Tyrosine specific protein phosphatases" evidence="7">
    <location>
        <begin position="460"/>
        <end position="530"/>
    </location>
</feature>
<dbReference type="GO" id="GO:0004725">
    <property type="term" value="F:protein tyrosine phosphatase activity"/>
    <property type="evidence" value="ECO:0007669"/>
    <property type="project" value="InterPro"/>
</dbReference>
<organism evidence="8">
    <name type="scientific">Octopus bimaculoides</name>
    <name type="common">California two-spotted octopus</name>
    <dbReference type="NCBI Taxonomy" id="37653"/>
    <lineage>
        <taxon>Eukaryota</taxon>
        <taxon>Metazoa</taxon>
        <taxon>Spiralia</taxon>
        <taxon>Lophotrochozoa</taxon>
        <taxon>Mollusca</taxon>
        <taxon>Cephalopoda</taxon>
        <taxon>Coleoidea</taxon>
        <taxon>Octopodiformes</taxon>
        <taxon>Octopoda</taxon>
        <taxon>Incirrata</taxon>
        <taxon>Octopodidae</taxon>
        <taxon>Octopus</taxon>
    </lineage>
</organism>
<comment type="similarity">
    <text evidence="1">Belongs to the protein-tyrosine phosphatase family.</text>
</comment>
<dbReference type="EC" id="3.1.3.48" evidence="2"/>
<dbReference type="PANTHER" id="PTHR19134:SF562">
    <property type="entry name" value="PROTEIN-TYROSINE-PHOSPHATASE"/>
    <property type="match status" value="1"/>
</dbReference>
<sequence>MARRPKSKEEWGKTQRADIKDWPEKERIPESKARPFSKEIRDIAEIKEKAAKIHIPEKTPKISGIETLESKRISERFQVPGKTQKTDRTPISERIQISEDKQIPDYYQIPGKTKEARKIQFLEDKQVSDKIQIHAKTPRTGKIHSDYFQVPERSQKSMTIQIPEDKQIFERIRTPEKQPKTWKTKLPGFKRISKFFQKRREVQISEDKEISEEMSEEAPKAEAKQAAEDLSKYFHLSEYGLIPKTRITGFPKDRVRFEDELISIYRPLSDPPIMKYIKQQLKLREPFLDDFLTLPKGLIHPSKAASKTVNAGKNRDKSILPYDHSRIILRPDEISYSDYINASYLDNRKYIITQGSLKETIVDFWRMIWQQECTMIIMFPEYEEKGKIKNIQYWPNVKETVEYGLMKIKAISMDRNAIYEKRTFHIFKKELEKTEGWEINHFTFLKWPERGVPIDPEYILDFRNAVTNIFNKKLPIVVQSSNGVGRSGIYVCIDTLLSMDFKRKTFDPMVTIQGFRDDRAFIIENRSQLEFIYRALAEGIITERFTIKQSEIESQYEGLKKQNNVTRISNFEGQFQDLIRSIKPFTIEECRKSIQSSRDATTTLNILSEDTVFLDGYRMSNELILMKTPKHDMTEEFFDIIFQTQCPVIVAFTNSSQDTLVYLPSKVNSKIIIGKFIVELLTSLDLKDMYVHRVLKLSFKERKNAAELIINHFQAIIWPDKSYPSPDKIASFIAFLNSGQQDQKYQKIAVHGSDGMKKSGLFCVLYNLVNKMSNDTFINIVRLIRLQKKRSPHIVADYKSYQYCWEVANYYYKTFSLYSKY</sequence>
<dbReference type="PROSITE" id="PS50055">
    <property type="entry name" value="TYR_PHOSPHATASE_PTP"/>
    <property type="match status" value="2"/>
</dbReference>
<dbReference type="InterPro" id="IPR003595">
    <property type="entry name" value="Tyr_Pase_cat"/>
</dbReference>
<feature type="domain" description="Tyrosine specific protein phosphatases" evidence="7">
    <location>
        <begin position="730"/>
        <end position="802"/>
    </location>
</feature>
<feature type="domain" description="Tyrosine-protein phosphatase" evidence="6">
    <location>
        <begin position="576"/>
        <end position="811"/>
    </location>
</feature>
<evidence type="ECO:0000256" key="2">
    <source>
        <dbReference type="ARBA" id="ARBA00013064"/>
    </source>
</evidence>
<dbReference type="Gene3D" id="3.90.190.10">
    <property type="entry name" value="Protein tyrosine phosphatase superfamily"/>
    <property type="match status" value="2"/>
</dbReference>
<evidence type="ECO:0000256" key="3">
    <source>
        <dbReference type="ARBA" id="ARBA00022801"/>
    </source>
</evidence>
<name>A0A0L8HVJ5_OCTBM</name>
<evidence type="ECO:0000313" key="8">
    <source>
        <dbReference type="EMBL" id="KOF93253.1"/>
    </source>
</evidence>
<evidence type="ECO:0000256" key="5">
    <source>
        <dbReference type="SAM" id="MobiDB-lite"/>
    </source>
</evidence>
<dbReference type="InterPro" id="IPR000387">
    <property type="entry name" value="Tyr_Pase_dom"/>
</dbReference>
<reference evidence="8" key="1">
    <citation type="submission" date="2015-07" db="EMBL/GenBank/DDBJ databases">
        <title>MeaNS - Measles Nucleotide Surveillance Program.</title>
        <authorList>
            <person name="Tran T."/>
            <person name="Druce J."/>
        </authorList>
    </citation>
    <scope>NUCLEOTIDE SEQUENCE</scope>
    <source>
        <strain evidence="8">UCB-OBI-ISO-001</strain>
        <tissue evidence="8">Gonad</tissue>
    </source>
</reference>
<feature type="region of interest" description="Disordered" evidence="5">
    <location>
        <begin position="1"/>
        <end position="36"/>
    </location>
</feature>
<dbReference type="InterPro" id="IPR050348">
    <property type="entry name" value="Protein-Tyr_Phosphatase"/>
</dbReference>
<dbReference type="Pfam" id="PF00102">
    <property type="entry name" value="Y_phosphatase"/>
    <property type="match status" value="2"/>
</dbReference>
<dbReference type="EMBL" id="KQ417209">
    <property type="protein sequence ID" value="KOF93253.1"/>
    <property type="molecule type" value="Genomic_DNA"/>
</dbReference>
<dbReference type="InterPro" id="IPR000242">
    <property type="entry name" value="PTP_cat"/>
</dbReference>
<dbReference type="OrthoDB" id="6147004at2759"/>